<accession>A0A4R5QIA6</accession>
<evidence type="ECO:0000313" key="2">
    <source>
        <dbReference type="EMBL" id="TDH62836.1"/>
    </source>
</evidence>
<protein>
    <submittedName>
        <fullName evidence="2">Hydantoin racemase</fullName>
    </submittedName>
</protein>
<dbReference type="InterPro" id="IPR015942">
    <property type="entry name" value="Asp/Glu/hydantoin_racemase"/>
</dbReference>
<dbReference type="Gene3D" id="3.40.50.12500">
    <property type="match status" value="1"/>
</dbReference>
<dbReference type="Pfam" id="PF01177">
    <property type="entry name" value="Asp_Glu_race"/>
    <property type="match status" value="1"/>
</dbReference>
<dbReference type="PANTHER" id="PTHR28047:SF5">
    <property type="entry name" value="PROTEIN DCG1"/>
    <property type="match status" value="1"/>
</dbReference>
<dbReference type="Proteomes" id="UP000295096">
    <property type="component" value="Unassembled WGS sequence"/>
</dbReference>
<dbReference type="AlphaFoldDB" id="A0A4R5QIA6"/>
<sequence>MRLLVANANTTEAITELCAASARLAAGPGTEIVPATPRFGPAVIATRAEGAIAAHGLLSLLAEHAGQVDGILLAVSHDTALEAARQLLPCPVVGMTEAACFAACLLGGRFGLVTMGSVDVYRERIAQHGLAARLAGLRGIALTPQDAVRDPEAVALQMDAAIAEVVSEGADAVVLGGAALAGMGPRLQRNAQVPLLDGIACGVKLLEMLVALNPPKPATGSYAAPRGREMVGVDPALAALLRGG</sequence>
<dbReference type="PANTHER" id="PTHR28047">
    <property type="entry name" value="PROTEIN DCG1"/>
    <property type="match status" value="1"/>
</dbReference>
<dbReference type="OrthoDB" id="9791723at2"/>
<dbReference type="GO" id="GO:0047661">
    <property type="term" value="F:amino-acid racemase activity"/>
    <property type="evidence" value="ECO:0007669"/>
    <property type="project" value="InterPro"/>
</dbReference>
<comment type="similarity">
    <text evidence="1">Belongs to the HyuE racemase family.</text>
</comment>
<comment type="caution">
    <text evidence="2">The sequence shown here is derived from an EMBL/GenBank/DDBJ whole genome shotgun (WGS) entry which is preliminary data.</text>
</comment>
<organism evidence="2 3">
    <name type="scientific">Dankookia rubra</name>
    <dbReference type="NCBI Taxonomy" id="1442381"/>
    <lineage>
        <taxon>Bacteria</taxon>
        <taxon>Pseudomonadati</taxon>
        <taxon>Pseudomonadota</taxon>
        <taxon>Alphaproteobacteria</taxon>
        <taxon>Acetobacterales</taxon>
        <taxon>Roseomonadaceae</taxon>
        <taxon>Dankookia</taxon>
    </lineage>
</organism>
<evidence type="ECO:0000313" key="3">
    <source>
        <dbReference type="Proteomes" id="UP000295096"/>
    </source>
</evidence>
<keyword evidence="3" id="KW-1185">Reference proteome</keyword>
<proteinExistence type="inferred from homology"/>
<dbReference type="RefSeq" id="WP_133288285.1">
    <property type="nucleotide sequence ID" value="NZ_SMSJ01000008.1"/>
</dbReference>
<gene>
    <name evidence="2" type="ORF">E2C06_09070</name>
</gene>
<evidence type="ECO:0000256" key="1">
    <source>
        <dbReference type="ARBA" id="ARBA00038414"/>
    </source>
</evidence>
<dbReference type="InterPro" id="IPR053714">
    <property type="entry name" value="Iso_Racemase_Enz_sf"/>
</dbReference>
<reference evidence="2 3" key="1">
    <citation type="journal article" date="2016" name="J. Microbiol.">
        <title>Dankookia rubra gen. nov., sp. nov., an alphaproteobacterium isolated from sediment of a shallow stream.</title>
        <authorList>
            <person name="Kim W.H."/>
            <person name="Kim D.H."/>
            <person name="Kang K."/>
            <person name="Ahn T.Y."/>
        </authorList>
    </citation>
    <scope>NUCLEOTIDE SEQUENCE [LARGE SCALE GENOMIC DNA]</scope>
    <source>
        <strain evidence="2 3">JCM30602</strain>
    </source>
</reference>
<name>A0A4R5QIA6_9PROT</name>
<dbReference type="InterPro" id="IPR052186">
    <property type="entry name" value="Hydantoin_racemase-like"/>
</dbReference>
<dbReference type="EMBL" id="SMSJ01000008">
    <property type="protein sequence ID" value="TDH62836.1"/>
    <property type="molecule type" value="Genomic_DNA"/>
</dbReference>